<organism evidence="1 2">
    <name type="scientific">Idiomarina ramblicola</name>
    <dbReference type="NCBI Taxonomy" id="263724"/>
    <lineage>
        <taxon>Bacteria</taxon>
        <taxon>Pseudomonadati</taxon>
        <taxon>Pseudomonadota</taxon>
        <taxon>Gammaproteobacteria</taxon>
        <taxon>Alteromonadales</taxon>
        <taxon>Idiomarinaceae</taxon>
        <taxon>Idiomarina</taxon>
    </lineage>
</organism>
<dbReference type="AlphaFoldDB" id="A0A432Z0H7"/>
<accession>A0A432Z0H7</accession>
<evidence type="ECO:0000313" key="2">
    <source>
        <dbReference type="Proteomes" id="UP000288058"/>
    </source>
</evidence>
<name>A0A432Z0H7_9GAMM</name>
<gene>
    <name evidence="1" type="ORF">CWI78_07140</name>
</gene>
<comment type="caution">
    <text evidence="1">The sequence shown here is derived from an EMBL/GenBank/DDBJ whole genome shotgun (WGS) entry which is preliminary data.</text>
</comment>
<sequence length="204" mass="23115">MSQVIDEAVFDVLYLLQCSEKNFSSELTIEELCAFLYLSCLVGVVDKTPYSNWGYEFYLADGEVTSTSILDAVNYLRRRGLIEGTNERSRNLSLTDNGRRFLGLITGNAKYHMRTQYLSYSSDTTLFSPIEFILRGIYGNPELENSTTKSSARAVLGSSARKRIYRSLLNICARVGLDEDDKLIATLSWITYNNKKLDEFHHAG</sequence>
<dbReference type="EMBL" id="PIQC01000004">
    <property type="protein sequence ID" value="RUO69693.1"/>
    <property type="molecule type" value="Genomic_DNA"/>
</dbReference>
<proteinExistence type="predicted"/>
<evidence type="ECO:0000313" key="1">
    <source>
        <dbReference type="EMBL" id="RUO69693.1"/>
    </source>
</evidence>
<dbReference type="Proteomes" id="UP000288058">
    <property type="component" value="Unassembled WGS sequence"/>
</dbReference>
<dbReference type="RefSeq" id="WP_126781636.1">
    <property type="nucleotide sequence ID" value="NZ_PIQC01000004.1"/>
</dbReference>
<keyword evidence="2" id="KW-1185">Reference proteome</keyword>
<protein>
    <submittedName>
        <fullName evidence="1">Uncharacterized protein</fullName>
    </submittedName>
</protein>
<dbReference type="OrthoDB" id="5177995at2"/>
<reference evidence="2" key="1">
    <citation type="journal article" date="2018" name="Front. Microbiol.">
        <title>Genome-Based Analysis Reveals the Taxonomy and Diversity of the Family Idiomarinaceae.</title>
        <authorList>
            <person name="Liu Y."/>
            <person name="Lai Q."/>
            <person name="Shao Z."/>
        </authorList>
    </citation>
    <scope>NUCLEOTIDE SEQUENCE [LARGE SCALE GENOMIC DNA]</scope>
    <source>
        <strain evidence="2">R22</strain>
    </source>
</reference>